<evidence type="ECO:0008006" key="4">
    <source>
        <dbReference type="Google" id="ProtNLM"/>
    </source>
</evidence>
<dbReference type="Gene3D" id="3.50.30.50">
    <property type="entry name" value="Putative cyclase"/>
    <property type="match status" value="1"/>
</dbReference>
<reference evidence="2" key="1">
    <citation type="submission" date="2022-10" db="EMBL/GenBank/DDBJ databases">
        <title>Culturing micro-colonial fungi from biological soil crusts in the Mojave desert and describing Neophaeococcomyces mojavensis, and introducing the new genera and species Taxawa tesnikishii.</title>
        <authorList>
            <person name="Kurbessoian T."/>
            <person name="Stajich J.E."/>
        </authorList>
    </citation>
    <scope>NUCLEOTIDE SEQUENCE</scope>
    <source>
        <strain evidence="2">TK_35</strain>
    </source>
</reference>
<keyword evidence="3" id="KW-1185">Reference proteome</keyword>
<sequence>MLTQELKTSSRDEVDGAPVKVTLRGPQNDLIVPSYDELPPVEGMPHGCTWGLWDREGQKDELGTLNLLTPATILAARNEIQHGISLAINWSLDNCETPHSGRRKPNHKIMQLPDWVGHDDEIQMNTQSGSQWDGFRHWAHQPSRTYYNGVSHADITSLETPPRNGIDQWSKNGGIVGRGILLDYHSWAQEHNIDYSPIDRHPISEKDLETVAAWQGTEFRQGDILLIRSGFVKWYKEASSEDRRRGTVGGSTWAGIEGTEEAVKWLWNRHFAAVGGDANVFEAWPARHERWRKTGSPIDVAASLTLVTGLHDNLIALFGMPVGEMFDLDELAEACKKLRKWSFFFTSAPLNFPGGIASPPNAICIL</sequence>
<evidence type="ECO:0000313" key="2">
    <source>
        <dbReference type="EMBL" id="KAJ9628264.1"/>
    </source>
</evidence>
<dbReference type="PANTHER" id="PTHR34861:SF10">
    <property type="entry name" value="CYCLASE"/>
    <property type="match status" value="1"/>
</dbReference>
<name>A0AA38XY56_9EURO</name>
<dbReference type="EMBL" id="JAPDRN010000073">
    <property type="protein sequence ID" value="KAJ9628264.1"/>
    <property type="molecule type" value="Genomic_DNA"/>
</dbReference>
<proteinExistence type="inferred from homology"/>
<dbReference type="Proteomes" id="UP001172681">
    <property type="component" value="Unassembled WGS sequence"/>
</dbReference>
<dbReference type="PANTHER" id="PTHR34861">
    <property type="match status" value="1"/>
</dbReference>
<comment type="caution">
    <text evidence="2">The sequence shown here is derived from an EMBL/GenBank/DDBJ whole genome shotgun (WGS) entry which is preliminary data.</text>
</comment>
<gene>
    <name evidence="2" type="ORF">H2204_009381</name>
</gene>
<dbReference type="GO" id="GO:0019441">
    <property type="term" value="P:L-tryptophan catabolic process to kynurenine"/>
    <property type="evidence" value="ECO:0007669"/>
    <property type="project" value="InterPro"/>
</dbReference>
<dbReference type="InterPro" id="IPR037175">
    <property type="entry name" value="KFase_sf"/>
</dbReference>
<evidence type="ECO:0000313" key="3">
    <source>
        <dbReference type="Proteomes" id="UP001172681"/>
    </source>
</evidence>
<dbReference type="InterPro" id="IPR007325">
    <property type="entry name" value="KFase/CYL"/>
</dbReference>
<organism evidence="2 3">
    <name type="scientific">Knufia peltigerae</name>
    <dbReference type="NCBI Taxonomy" id="1002370"/>
    <lineage>
        <taxon>Eukaryota</taxon>
        <taxon>Fungi</taxon>
        <taxon>Dikarya</taxon>
        <taxon>Ascomycota</taxon>
        <taxon>Pezizomycotina</taxon>
        <taxon>Eurotiomycetes</taxon>
        <taxon>Chaetothyriomycetidae</taxon>
        <taxon>Chaetothyriales</taxon>
        <taxon>Trichomeriaceae</taxon>
        <taxon>Knufia</taxon>
    </lineage>
</organism>
<dbReference type="AlphaFoldDB" id="A0AA38XY56"/>
<comment type="similarity">
    <text evidence="1">Belongs to the Cyclase 1 superfamily.</text>
</comment>
<dbReference type="Pfam" id="PF04199">
    <property type="entry name" value="Cyclase"/>
    <property type="match status" value="1"/>
</dbReference>
<dbReference type="GO" id="GO:0004061">
    <property type="term" value="F:arylformamidase activity"/>
    <property type="evidence" value="ECO:0007669"/>
    <property type="project" value="InterPro"/>
</dbReference>
<protein>
    <recommendedName>
        <fullName evidence="4">Cyclase</fullName>
    </recommendedName>
</protein>
<evidence type="ECO:0000256" key="1">
    <source>
        <dbReference type="ARBA" id="ARBA00007865"/>
    </source>
</evidence>
<dbReference type="SUPFAM" id="SSF102198">
    <property type="entry name" value="Putative cyclase"/>
    <property type="match status" value="1"/>
</dbReference>
<accession>A0AA38XY56</accession>